<reference evidence="2 3" key="1">
    <citation type="submission" date="2018-07" db="EMBL/GenBank/DDBJ databases">
        <title>Genomic Encyclopedia of Type Strains, Phase III (KMG-III): the genomes of soil and plant-associated and newly described type strains.</title>
        <authorList>
            <person name="Whitman W."/>
        </authorList>
    </citation>
    <scope>NUCLEOTIDE SEQUENCE [LARGE SCALE GENOMIC DNA]</scope>
    <source>
        <strain evidence="2 3">CECT 8333</strain>
    </source>
</reference>
<evidence type="ECO:0008006" key="4">
    <source>
        <dbReference type="Google" id="ProtNLM"/>
    </source>
</evidence>
<dbReference type="EMBL" id="QPJW01000004">
    <property type="protein sequence ID" value="RCX19661.1"/>
    <property type="molecule type" value="Genomic_DNA"/>
</dbReference>
<accession>A0A369BE31</accession>
<proteinExistence type="predicted"/>
<dbReference type="AlphaFoldDB" id="A0A369BE31"/>
<protein>
    <recommendedName>
        <fullName evidence="4">Lipoprotein</fullName>
    </recommendedName>
</protein>
<name>A0A369BE31_9BACL</name>
<organism evidence="2 3">
    <name type="scientific">Fontibacillus phaseoli</name>
    <dbReference type="NCBI Taxonomy" id="1416533"/>
    <lineage>
        <taxon>Bacteria</taxon>
        <taxon>Bacillati</taxon>
        <taxon>Bacillota</taxon>
        <taxon>Bacilli</taxon>
        <taxon>Bacillales</taxon>
        <taxon>Paenibacillaceae</taxon>
        <taxon>Fontibacillus</taxon>
    </lineage>
</organism>
<dbReference type="PROSITE" id="PS51257">
    <property type="entry name" value="PROKAR_LIPOPROTEIN"/>
    <property type="match status" value="1"/>
</dbReference>
<feature type="signal peptide" evidence="1">
    <location>
        <begin position="1"/>
        <end position="24"/>
    </location>
</feature>
<evidence type="ECO:0000313" key="3">
    <source>
        <dbReference type="Proteomes" id="UP000253090"/>
    </source>
</evidence>
<evidence type="ECO:0000256" key="1">
    <source>
        <dbReference type="SAM" id="SignalP"/>
    </source>
</evidence>
<keyword evidence="1" id="KW-0732">Signal</keyword>
<sequence length="195" mass="22144">MKKKWCIPSIMLLILALTGCGKLATEATEVPVITFDGTEITLGKSKLSELNGAGFTQVDSEYGFKGDSLEGMTFSPDLYYFTKGEEQQYAGLALLNEAREQKPIEECSIYRVSYDMNLPNTSIVYPDILINNVNYRGYSLDQVKETMEGKKIRSEDKRFIMYDDGEYKYTFDFGDDGTVVSINLEKDFPKYFPQP</sequence>
<keyword evidence="3" id="KW-1185">Reference proteome</keyword>
<comment type="caution">
    <text evidence="2">The sequence shown here is derived from an EMBL/GenBank/DDBJ whole genome shotgun (WGS) entry which is preliminary data.</text>
</comment>
<dbReference type="Proteomes" id="UP000253090">
    <property type="component" value="Unassembled WGS sequence"/>
</dbReference>
<gene>
    <name evidence="2" type="ORF">DFP94_104113</name>
</gene>
<feature type="chain" id="PRO_5038590819" description="Lipoprotein" evidence="1">
    <location>
        <begin position="25"/>
        <end position="195"/>
    </location>
</feature>
<evidence type="ECO:0000313" key="2">
    <source>
        <dbReference type="EMBL" id="RCX19661.1"/>
    </source>
</evidence>
<dbReference type="RefSeq" id="WP_114496920.1">
    <property type="nucleotide sequence ID" value="NZ_QPJW01000004.1"/>
</dbReference>
<dbReference type="OrthoDB" id="9908621at2"/>